<organism evidence="1 2">
    <name type="scientific">Lysinibacillus composti</name>
    <dbReference type="NCBI Taxonomy" id="720633"/>
    <lineage>
        <taxon>Bacteria</taxon>
        <taxon>Bacillati</taxon>
        <taxon>Bacillota</taxon>
        <taxon>Bacilli</taxon>
        <taxon>Bacillales</taxon>
        <taxon>Bacillaceae</taxon>
        <taxon>Lysinibacillus</taxon>
    </lineage>
</organism>
<accession>A0A3N9UIJ6</accession>
<dbReference type="AlphaFoldDB" id="A0A3N9UIJ6"/>
<proteinExistence type="predicted"/>
<comment type="caution">
    <text evidence="1">The sequence shown here is derived from an EMBL/GenBank/DDBJ whole genome shotgun (WGS) entry which is preliminary data.</text>
</comment>
<dbReference type="EMBL" id="RRCT01000002">
    <property type="protein sequence ID" value="RQW75821.1"/>
    <property type="molecule type" value="Genomic_DNA"/>
</dbReference>
<name>A0A3N9UIJ6_9BACI</name>
<gene>
    <name evidence="1" type="ORF">EBB45_04170</name>
</gene>
<protein>
    <submittedName>
        <fullName evidence="1">DUF2140 family protein</fullName>
    </submittedName>
</protein>
<sequence>MNIWKVAFFVLAGALISFVILIVVWATSPTEKVPETVPKEMSANGSSSVLLVETTAKDFEKIAMKYLDEELNSSPLPVEFVVNEQIELYSELIVFGVSVPIQMNFDPIVNEDGNIRLKQTSVNVGKLNIPPTTVLKLMDDAIAFPSWITVRPNNEEIFVDLSNLHISSNSTVKAKEIDLANDRILLEVIVPNE</sequence>
<dbReference type="Proteomes" id="UP000274033">
    <property type="component" value="Unassembled WGS sequence"/>
</dbReference>
<dbReference type="OrthoDB" id="2412610at2"/>
<keyword evidence="2" id="KW-1185">Reference proteome</keyword>
<evidence type="ECO:0000313" key="2">
    <source>
        <dbReference type="Proteomes" id="UP000274033"/>
    </source>
</evidence>
<dbReference type="Pfam" id="PF09911">
    <property type="entry name" value="DUF2140"/>
    <property type="match status" value="1"/>
</dbReference>
<reference evidence="1 2" key="1">
    <citation type="journal article" date="2013" name="J. Microbiol.">
        <title>Lysinibacillus chungkukjangi sp. nov., isolated from Chungkukjang, Korean fermented soybean food.</title>
        <authorList>
            <person name="Kim S.J."/>
            <person name="Jang Y.H."/>
            <person name="Hamada M."/>
            <person name="Ahn J.H."/>
            <person name="Weon H.Y."/>
            <person name="Suzuki K."/>
            <person name="Whang K.S."/>
            <person name="Kwon S.W."/>
        </authorList>
    </citation>
    <scope>NUCLEOTIDE SEQUENCE [LARGE SCALE GENOMIC DNA]</scope>
    <source>
        <strain evidence="1 2">MCCC 1A12701</strain>
    </source>
</reference>
<dbReference type="RefSeq" id="WP_124762946.1">
    <property type="nucleotide sequence ID" value="NZ_JAFBDY010000002.1"/>
</dbReference>
<evidence type="ECO:0000313" key="1">
    <source>
        <dbReference type="EMBL" id="RQW75821.1"/>
    </source>
</evidence>
<dbReference type="InterPro" id="IPR018672">
    <property type="entry name" value="DUF2140"/>
</dbReference>